<dbReference type="InterPro" id="IPR011467">
    <property type="entry name" value="DUF1573"/>
</dbReference>
<protein>
    <recommendedName>
        <fullName evidence="4">DUF1573 domain-containing protein</fullName>
    </recommendedName>
</protein>
<evidence type="ECO:0000313" key="3">
    <source>
        <dbReference type="Proteomes" id="UP000176287"/>
    </source>
</evidence>
<keyword evidence="1" id="KW-1133">Transmembrane helix</keyword>
<proteinExistence type="predicted"/>
<dbReference type="AlphaFoldDB" id="A0A1G2CIB0"/>
<evidence type="ECO:0000313" key="2">
    <source>
        <dbReference type="EMBL" id="OGZ01129.1"/>
    </source>
</evidence>
<dbReference type="Gene3D" id="2.60.40.10">
    <property type="entry name" value="Immunoglobulins"/>
    <property type="match status" value="1"/>
</dbReference>
<comment type="caution">
    <text evidence="2">The sequence shown here is derived from an EMBL/GenBank/DDBJ whole genome shotgun (WGS) entry which is preliminary data.</text>
</comment>
<dbReference type="Proteomes" id="UP000176287">
    <property type="component" value="Unassembled WGS sequence"/>
</dbReference>
<name>A0A1G2CIB0_9BACT</name>
<feature type="transmembrane region" description="Helical" evidence="1">
    <location>
        <begin position="5"/>
        <end position="23"/>
    </location>
</feature>
<evidence type="ECO:0008006" key="4">
    <source>
        <dbReference type="Google" id="ProtNLM"/>
    </source>
</evidence>
<dbReference type="EMBL" id="MHKZ01000006">
    <property type="protein sequence ID" value="OGZ01129.1"/>
    <property type="molecule type" value="Genomic_DNA"/>
</dbReference>
<sequence length="166" mass="17302">MKNTIIIIALVSIGLLGLMWWGAQNTITVSSSPPGQSEAVSALGASEKLYDFGTISMVKGNVTHTFAVTNPTDKDILVSNLTTSCMCTAAYIVEGNSKIGPFGMPGMGFAPKANMLIKAGETRSIDVVYDPNAHGPAGIGPVDRFVSLTDTNGGNLELEIKAVVTP</sequence>
<gene>
    <name evidence="2" type="ORF">A3B13_00185</name>
</gene>
<keyword evidence="1" id="KW-0472">Membrane</keyword>
<accession>A0A1G2CIB0</accession>
<keyword evidence="1" id="KW-0812">Transmembrane</keyword>
<organism evidence="2 3">
    <name type="scientific">Candidatus Liptonbacteria bacterium RIFCSPLOWO2_01_FULL_45_15</name>
    <dbReference type="NCBI Taxonomy" id="1798649"/>
    <lineage>
        <taxon>Bacteria</taxon>
        <taxon>Candidatus Liptoniibacteriota</taxon>
    </lineage>
</organism>
<dbReference type="STRING" id="1798649.A3B13_00185"/>
<evidence type="ECO:0000256" key="1">
    <source>
        <dbReference type="SAM" id="Phobius"/>
    </source>
</evidence>
<dbReference type="InterPro" id="IPR013783">
    <property type="entry name" value="Ig-like_fold"/>
</dbReference>
<dbReference type="Pfam" id="PF07610">
    <property type="entry name" value="DUF1573"/>
    <property type="match status" value="1"/>
</dbReference>
<reference evidence="2 3" key="1">
    <citation type="journal article" date="2016" name="Nat. Commun.">
        <title>Thousands of microbial genomes shed light on interconnected biogeochemical processes in an aquifer system.</title>
        <authorList>
            <person name="Anantharaman K."/>
            <person name="Brown C.T."/>
            <person name="Hug L.A."/>
            <person name="Sharon I."/>
            <person name="Castelle C.J."/>
            <person name="Probst A.J."/>
            <person name="Thomas B.C."/>
            <person name="Singh A."/>
            <person name="Wilkins M.J."/>
            <person name="Karaoz U."/>
            <person name="Brodie E.L."/>
            <person name="Williams K.H."/>
            <person name="Hubbard S.S."/>
            <person name="Banfield J.F."/>
        </authorList>
    </citation>
    <scope>NUCLEOTIDE SEQUENCE [LARGE SCALE GENOMIC DNA]</scope>
</reference>